<dbReference type="GO" id="GO:0006154">
    <property type="term" value="P:adenosine catabolic process"/>
    <property type="evidence" value="ECO:0007669"/>
    <property type="project" value="TreeGrafter"/>
</dbReference>
<evidence type="ECO:0000313" key="8">
    <source>
        <dbReference type="EMBL" id="WAT93723.1"/>
    </source>
</evidence>
<evidence type="ECO:0000256" key="1">
    <source>
        <dbReference type="ARBA" id="ARBA00001947"/>
    </source>
</evidence>
<evidence type="ECO:0000256" key="3">
    <source>
        <dbReference type="ARBA" id="ARBA00012784"/>
    </source>
</evidence>
<dbReference type="PANTHER" id="PTHR11409">
    <property type="entry name" value="ADENOSINE DEAMINASE"/>
    <property type="match status" value="1"/>
</dbReference>
<evidence type="ECO:0000256" key="4">
    <source>
        <dbReference type="ARBA" id="ARBA00022723"/>
    </source>
</evidence>
<reference evidence="8" key="1">
    <citation type="submission" date="2022-12" db="EMBL/GenBank/DDBJ databases">
        <title>Vibrio parahaemolyticus become highly virulent by producing novel Tc toxins.</title>
        <authorList>
            <person name="Yang F."/>
            <person name="You Y."/>
            <person name="Lai Q."/>
            <person name="Xu L."/>
            <person name="Li F."/>
        </authorList>
    </citation>
    <scope>NUCLEOTIDE SEQUENCE</scope>
    <source>
        <strain evidence="8">Vp-HL-202005</strain>
        <plasmid evidence="8">pHLA</plasmid>
    </source>
</reference>
<dbReference type="GO" id="GO:0046872">
    <property type="term" value="F:metal ion binding"/>
    <property type="evidence" value="ECO:0007669"/>
    <property type="project" value="UniProtKB-KW"/>
</dbReference>
<keyword evidence="5" id="KW-0378">Hydrolase</keyword>
<dbReference type="GO" id="GO:0005829">
    <property type="term" value="C:cytosol"/>
    <property type="evidence" value="ECO:0007669"/>
    <property type="project" value="TreeGrafter"/>
</dbReference>
<name>A0AA47JN37_VIBPH</name>
<dbReference type="AlphaFoldDB" id="A0AA47JN37"/>
<dbReference type="EC" id="3.5.4.4" evidence="3"/>
<dbReference type="Proteomes" id="UP001156560">
    <property type="component" value="Plasmid pHLA"/>
</dbReference>
<dbReference type="PANTHER" id="PTHR11409:SF43">
    <property type="entry name" value="ADENOSINE DEAMINASE"/>
    <property type="match status" value="1"/>
</dbReference>
<sequence length="326" mass="36567">MNFIDIKRMPKGELHVHLNGLANTALLRSLLQASINELPSGFDLRYDLTRKTPASSLAEYLTPWQALRLVPQSRADLSKIVDSAFFELKNDNVKFVELRNSVIYISLLNNITVQEALEWLLQDIEEFSCRYNIKAGLLLTITRGEYAPEHLRALVDAYKSLGRPQSVIGLDLAGNEDISPPPETAHLFRTAKDEEGLSITIHAGETGNPQNIEDAIINYSADRIGHGTAIVKDPRLIELVKNKDICIEVCPVSNRLTNAVAENESHPVTEMVKYEIPFVICSDNPSIHGSTLSDDYFELYKETNNVLLIQNMLSTQKKYSFIKGIE</sequence>
<comment type="similarity">
    <text evidence="2">Belongs to the metallo-dependent hydrolases superfamily. Adenosine and AMP deaminases family.</text>
</comment>
<evidence type="ECO:0000259" key="7">
    <source>
        <dbReference type="Pfam" id="PF00962"/>
    </source>
</evidence>
<keyword evidence="8" id="KW-0614">Plasmid</keyword>
<dbReference type="InterPro" id="IPR006330">
    <property type="entry name" value="Ado/ade_deaminase"/>
</dbReference>
<evidence type="ECO:0000256" key="5">
    <source>
        <dbReference type="ARBA" id="ARBA00022801"/>
    </source>
</evidence>
<dbReference type="RefSeq" id="WP_031847929.1">
    <property type="nucleotide sequence ID" value="NZ_CP033141.1"/>
</dbReference>
<geneLocation type="plasmid" evidence="8 9">
    <name>pHLA</name>
</geneLocation>
<gene>
    <name evidence="8" type="ORF">O1Q84_25720</name>
</gene>
<dbReference type="SUPFAM" id="SSF51556">
    <property type="entry name" value="Metallo-dependent hydrolases"/>
    <property type="match status" value="1"/>
</dbReference>
<comment type="cofactor">
    <cofactor evidence="1">
        <name>Zn(2+)</name>
        <dbReference type="ChEBI" id="CHEBI:29105"/>
    </cofactor>
</comment>
<proteinExistence type="inferred from homology"/>
<accession>A0AA47JN37</accession>
<dbReference type="GO" id="GO:0046103">
    <property type="term" value="P:inosine biosynthetic process"/>
    <property type="evidence" value="ECO:0007669"/>
    <property type="project" value="TreeGrafter"/>
</dbReference>
<dbReference type="InterPro" id="IPR001365">
    <property type="entry name" value="A_deaminase_dom"/>
</dbReference>
<feature type="domain" description="Adenosine deaminase" evidence="7">
    <location>
        <begin position="10"/>
        <end position="300"/>
    </location>
</feature>
<dbReference type="Gene3D" id="3.20.20.140">
    <property type="entry name" value="Metal-dependent hydrolases"/>
    <property type="match status" value="1"/>
</dbReference>
<protein>
    <recommendedName>
        <fullName evidence="3">adenosine deaminase</fullName>
        <ecNumber evidence="3">3.5.4.4</ecNumber>
    </recommendedName>
</protein>
<keyword evidence="6" id="KW-0862">Zinc</keyword>
<keyword evidence="4" id="KW-0479">Metal-binding</keyword>
<dbReference type="InterPro" id="IPR032466">
    <property type="entry name" value="Metal_Hydrolase"/>
</dbReference>
<dbReference type="EMBL" id="CP114196">
    <property type="protein sequence ID" value="WAT93723.1"/>
    <property type="molecule type" value="Genomic_DNA"/>
</dbReference>
<evidence type="ECO:0000313" key="9">
    <source>
        <dbReference type="Proteomes" id="UP001156560"/>
    </source>
</evidence>
<dbReference type="GO" id="GO:0004000">
    <property type="term" value="F:adenosine deaminase activity"/>
    <property type="evidence" value="ECO:0007669"/>
    <property type="project" value="TreeGrafter"/>
</dbReference>
<organism evidence="8 9">
    <name type="scientific">Vibrio parahaemolyticus</name>
    <dbReference type="NCBI Taxonomy" id="670"/>
    <lineage>
        <taxon>Bacteria</taxon>
        <taxon>Pseudomonadati</taxon>
        <taxon>Pseudomonadota</taxon>
        <taxon>Gammaproteobacteria</taxon>
        <taxon>Vibrionales</taxon>
        <taxon>Vibrionaceae</taxon>
        <taxon>Vibrio</taxon>
    </lineage>
</organism>
<dbReference type="GO" id="GO:0043103">
    <property type="term" value="P:hypoxanthine salvage"/>
    <property type="evidence" value="ECO:0007669"/>
    <property type="project" value="TreeGrafter"/>
</dbReference>
<evidence type="ECO:0000256" key="2">
    <source>
        <dbReference type="ARBA" id="ARBA00006676"/>
    </source>
</evidence>
<dbReference type="Pfam" id="PF00962">
    <property type="entry name" value="A_deaminase"/>
    <property type="match status" value="1"/>
</dbReference>
<evidence type="ECO:0000256" key="6">
    <source>
        <dbReference type="ARBA" id="ARBA00022833"/>
    </source>
</evidence>